<dbReference type="AlphaFoldDB" id="A0A7J2TZR1"/>
<keyword evidence="6" id="KW-0067">ATP-binding</keyword>
<evidence type="ECO:0000256" key="6">
    <source>
        <dbReference type="ARBA" id="ARBA00022840"/>
    </source>
</evidence>
<sequence length="338" mass="36062">MYIIKVPLKVTLLGEYAVVFGKPAIASTLPVYMIIRVSECSDKSSIRVKLNGISVPIISVSINRDDSKYMRVSVNEGEVEKMLQYIIKAIYLCENELRPGTLMGFDIEIQSPVPPGVGLGTSAATSVGLVAACFAIYMNEKHVDKDLVAKIAWRTEQIVQGAASPMDTYTITFGGLRYIEPSIPRTEPLLIPKKPSLVIGYTLKRFTTAELVSSVKKKMALMPAVISKIIETIGVVVEEAKKSLLSGDTQSLGTLMNLNHGLLDSLGVVSNEHHLIVNTLRNSGALGAKTSGAGGGGAFIALAKSDADAMMLSRVSEALGAKIVSLELGSSGVEITHV</sequence>
<name>A0A7J2TZR1_9CREN</name>
<dbReference type="Pfam" id="PF00288">
    <property type="entry name" value="GHMP_kinases_N"/>
    <property type="match status" value="1"/>
</dbReference>
<dbReference type="EC" id="2.7.1.36" evidence="12"/>
<evidence type="ECO:0000256" key="4">
    <source>
        <dbReference type="ARBA" id="ARBA00022741"/>
    </source>
</evidence>
<dbReference type="EMBL" id="DSEU01000001">
    <property type="protein sequence ID" value="HEM66004.1"/>
    <property type="molecule type" value="Genomic_DNA"/>
</dbReference>
<keyword evidence="5 12" id="KW-0418">Kinase</keyword>
<dbReference type="InterPro" id="IPR014721">
    <property type="entry name" value="Ribsml_uS5_D2-typ_fold_subgr"/>
</dbReference>
<feature type="domain" description="GHMP kinase C-terminal" evidence="11">
    <location>
        <begin position="241"/>
        <end position="309"/>
    </location>
</feature>
<keyword evidence="8" id="KW-0443">Lipid metabolism</keyword>
<protein>
    <submittedName>
        <fullName evidence="12">Mevalonate kinase</fullName>
        <ecNumber evidence="12">2.7.1.36</ecNumber>
    </submittedName>
</protein>
<proteinExistence type="predicted"/>
<evidence type="ECO:0000256" key="8">
    <source>
        <dbReference type="ARBA" id="ARBA00023098"/>
    </source>
</evidence>
<comment type="caution">
    <text evidence="12">The sequence shown here is derived from an EMBL/GenBank/DDBJ whole genome shotgun (WGS) entry which is preliminary data.</text>
</comment>
<dbReference type="NCBIfam" id="TIGR00549">
    <property type="entry name" value="mevalon_kin"/>
    <property type="match status" value="1"/>
</dbReference>
<reference evidence="12" key="1">
    <citation type="journal article" date="2020" name="mSystems">
        <title>Genome- and Community-Level Interaction Insights into Carbon Utilization and Element Cycling Functions of Hydrothermarchaeota in Hydrothermal Sediment.</title>
        <authorList>
            <person name="Zhou Z."/>
            <person name="Liu Y."/>
            <person name="Xu W."/>
            <person name="Pan J."/>
            <person name="Luo Z.H."/>
            <person name="Li M."/>
        </authorList>
    </citation>
    <scope>NUCLEOTIDE SEQUENCE [LARGE SCALE GENOMIC DNA]</scope>
    <source>
        <strain evidence="12">SpSt-125</strain>
    </source>
</reference>
<evidence type="ECO:0000259" key="11">
    <source>
        <dbReference type="Pfam" id="PF08544"/>
    </source>
</evidence>
<evidence type="ECO:0000256" key="5">
    <source>
        <dbReference type="ARBA" id="ARBA00022777"/>
    </source>
</evidence>
<dbReference type="SUPFAM" id="SSF54211">
    <property type="entry name" value="Ribosomal protein S5 domain 2-like"/>
    <property type="match status" value="1"/>
</dbReference>
<comment type="pathway">
    <text evidence="9">Isoprenoid biosynthesis; isopentenyl diphosphate biosynthesis via mevalonate pathway; isopentenyl diphosphate from (R)-mevalonate: step 1/3.</text>
</comment>
<gene>
    <name evidence="12" type="primary">mvk</name>
    <name evidence="12" type="ORF">ENO26_00230</name>
</gene>
<dbReference type="SUPFAM" id="SSF55060">
    <property type="entry name" value="GHMP Kinase, C-terminal domain"/>
    <property type="match status" value="1"/>
</dbReference>
<dbReference type="PANTHER" id="PTHR43290">
    <property type="entry name" value="MEVALONATE KINASE"/>
    <property type="match status" value="1"/>
</dbReference>
<keyword evidence="7" id="KW-0460">Magnesium</keyword>
<dbReference type="InterPro" id="IPR013750">
    <property type="entry name" value="GHMP_kinase_C_dom"/>
</dbReference>
<evidence type="ECO:0000256" key="1">
    <source>
        <dbReference type="ARBA" id="ARBA00022490"/>
    </source>
</evidence>
<keyword evidence="4" id="KW-0547">Nucleotide-binding</keyword>
<dbReference type="Gene3D" id="3.30.70.890">
    <property type="entry name" value="GHMP kinase, C-terminal domain"/>
    <property type="match status" value="1"/>
</dbReference>
<dbReference type="GO" id="GO:0004496">
    <property type="term" value="F:mevalonate kinase activity"/>
    <property type="evidence" value="ECO:0007669"/>
    <property type="project" value="UniProtKB-EC"/>
</dbReference>
<evidence type="ECO:0000256" key="9">
    <source>
        <dbReference type="ARBA" id="ARBA00029438"/>
    </source>
</evidence>
<keyword evidence="3 12" id="KW-0808">Transferase</keyword>
<dbReference type="Pfam" id="PF08544">
    <property type="entry name" value="GHMP_kinases_C"/>
    <property type="match status" value="1"/>
</dbReference>
<evidence type="ECO:0000256" key="2">
    <source>
        <dbReference type="ARBA" id="ARBA00022516"/>
    </source>
</evidence>
<organism evidence="12">
    <name type="scientific">Ignisphaera aggregans</name>
    <dbReference type="NCBI Taxonomy" id="334771"/>
    <lineage>
        <taxon>Archaea</taxon>
        <taxon>Thermoproteota</taxon>
        <taxon>Thermoprotei</taxon>
        <taxon>Desulfurococcales</taxon>
        <taxon>Desulfurococcaceae</taxon>
        <taxon>Ignisphaera</taxon>
    </lineage>
</organism>
<evidence type="ECO:0000256" key="3">
    <source>
        <dbReference type="ARBA" id="ARBA00022679"/>
    </source>
</evidence>
<dbReference type="InterPro" id="IPR006204">
    <property type="entry name" value="GHMP_kinase_N_dom"/>
</dbReference>
<evidence type="ECO:0000313" key="12">
    <source>
        <dbReference type="EMBL" id="HEM66004.1"/>
    </source>
</evidence>
<dbReference type="UniPathway" id="UPA00057">
    <property type="reaction ID" value="UER00098"/>
</dbReference>
<dbReference type="Gene3D" id="3.30.230.10">
    <property type="match status" value="1"/>
</dbReference>
<dbReference type="InterPro" id="IPR006205">
    <property type="entry name" value="Mev_gal_kin"/>
</dbReference>
<accession>A0A7J2TZR1</accession>
<dbReference type="InterPro" id="IPR036554">
    <property type="entry name" value="GHMP_kinase_C_sf"/>
</dbReference>
<keyword evidence="2" id="KW-0444">Lipid biosynthesis</keyword>
<keyword evidence="1" id="KW-0963">Cytoplasm</keyword>
<dbReference type="GO" id="GO:0005524">
    <property type="term" value="F:ATP binding"/>
    <property type="evidence" value="ECO:0007669"/>
    <property type="project" value="UniProtKB-KW"/>
</dbReference>
<dbReference type="GO" id="GO:0019287">
    <property type="term" value="P:isopentenyl diphosphate biosynthetic process, mevalonate pathway"/>
    <property type="evidence" value="ECO:0007669"/>
    <property type="project" value="UniProtKB-UniPathway"/>
</dbReference>
<dbReference type="InterPro" id="IPR020568">
    <property type="entry name" value="Ribosomal_Su5_D2-typ_SF"/>
</dbReference>
<dbReference type="PANTHER" id="PTHR43290:SF2">
    <property type="entry name" value="MEVALONATE KINASE"/>
    <property type="match status" value="1"/>
</dbReference>
<dbReference type="PRINTS" id="PR00959">
    <property type="entry name" value="MEVGALKINASE"/>
</dbReference>
<feature type="domain" description="GHMP kinase N-terminal" evidence="10">
    <location>
        <begin position="85"/>
        <end position="175"/>
    </location>
</feature>
<dbReference type="GO" id="GO:0005829">
    <property type="term" value="C:cytosol"/>
    <property type="evidence" value="ECO:0007669"/>
    <property type="project" value="TreeGrafter"/>
</dbReference>
<evidence type="ECO:0000259" key="10">
    <source>
        <dbReference type="Pfam" id="PF00288"/>
    </source>
</evidence>
<evidence type="ECO:0000256" key="7">
    <source>
        <dbReference type="ARBA" id="ARBA00022842"/>
    </source>
</evidence>